<reference evidence="2 3" key="1">
    <citation type="submission" date="2019-07" db="EMBL/GenBank/DDBJ databases">
        <title>Complete genome sequence of bacteriophages infecting Erwinia pyrifoliae.</title>
        <authorList>
            <person name="Kim S.G."/>
            <person name="Park S.C."/>
        </authorList>
    </citation>
    <scope>NUCLEOTIDE SEQUENCE [LARGE SCALE GENOMIC DNA]</scope>
</reference>
<dbReference type="Pfam" id="PF22479">
    <property type="entry name" value="Pam3_gp18"/>
    <property type="match status" value="1"/>
</dbReference>
<proteinExistence type="predicted"/>
<sequence length="120" mass="14129">MANEITFTWDIDGYADQIMRVVLDSQTYEMRFQWNERDESWLVYFGDVGSDPTISFKLTAFVDVFKPYQYLENIPSGKLMVVSFTDIKKRVGRYNIGYMSELQMVYVTLEENLDTEDEDA</sequence>
<evidence type="ECO:0000259" key="1">
    <source>
        <dbReference type="Pfam" id="PF22479"/>
    </source>
</evidence>
<keyword evidence="3" id="KW-1185">Reference proteome</keyword>
<protein>
    <recommendedName>
        <fullName evidence="1">Cyanophage baseplate Pam3 plug gp18 domain-containing protein</fullName>
    </recommendedName>
</protein>
<dbReference type="EMBL" id="MN184887">
    <property type="protein sequence ID" value="QEQ94906.1"/>
    <property type="molecule type" value="Genomic_DNA"/>
</dbReference>
<organism evidence="2 3">
    <name type="scientific">Erwinia phage pEp_SNUABM_01</name>
    <dbReference type="NCBI Taxonomy" id="2601643"/>
    <lineage>
        <taxon>Viruses</taxon>
        <taxon>Duplodnaviria</taxon>
        <taxon>Heunggongvirae</taxon>
        <taxon>Uroviricota</taxon>
        <taxon>Caudoviricetes</taxon>
        <taxon>Vequintavirinae</taxon>
        <taxon>Henunavirus</taxon>
        <taxon>Henunavirus SNUABM01</taxon>
    </lineage>
</organism>
<dbReference type="Proteomes" id="UP000326545">
    <property type="component" value="Segment"/>
</dbReference>
<accession>A0A5J6DBI6</accession>
<gene>
    <name evidence="2" type="ORF">pEpSNUABM01_080</name>
</gene>
<evidence type="ECO:0000313" key="3">
    <source>
        <dbReference type="Proteomes" id="UP000326545"/>
    </source>
</evidence>
<evidence type="ECO:0000313" key="2">
    <source>
        <dbReference type="EMBL" id="QEQ94906.1"/>
    </source>
</evidence>
<feature type="domain" description="Cyanophage baseplate Pam3 plug gp18" evidence="1">
    <location>
        <begin position="8"/>
        <end position="108"/>
    </location>
</feature>
<dbReference type="InterPro" id="IPR054252">
    <property type="entry name" value="Pam3_gp18"/>
</dbReference>
<name>A0A5J6DBI6_9CAUD</name>